<dbReference type="Proteomes" id="UP000594014">
    <property type="component" value="Chromosome"/>
</dbReference>
<sequence length="342" mass="37707">MKKLFTEYQIKNLTFKNRIVMPPMCMYCAPETGLVTDWHVVHYGSRAVGGSGLITVEATGIAPEGRLTSNDLGIWDDSHIEGLSRIVSAIHDGGAMAAIQINHGGRKCEAKGMQIEAPSPIPYEEGGTVPREMTKQDIANTVMEFKNAAIRADKAGFDLIQIHAAHGYLLSEFLSPLTNKRTDEYGGSYENRVRFLGEVLDAVREVWSAEKPIEVRISAEDYQEGGNKAEDLAAMLNLVKHKGIDAVNVSTGGVVAVVPKTYPGYQTSHAEKIKRLTSLPTSCGGLITKAEEAESILQEGKGELVYLGRELLRNPYWPFYAAHELNCDVSWPKQYERAKPRK</sequence>
<proteinExistence type="predicted"/>
<protein>
    <submittedName>
        <fullName evidence="1">NADPH dehydrogenase NamA</fullName>
        <ecNumber evidence="1">1.6.99.1</ecNumber>
    </submittedName>
</protein>
<reference evidence="1" key="1">
    <citation type="submission" date="2019-08" db="EMBL/GenBank/DDBJ databases">
        <title>Genome sequence of Clostridiales bacterium MT110.</title>
        <authorList>
            <person name="Cao J."/>
        </authorList>
    </citation>
    <scope>NUCLEOTIDE SEQUENCE</scope>
    <source>
        <strain evidence="1">MT110</strain>
    </source>
</reference>
<dbReference type="EMBL" id="CP042469">
    <property type="protein sequence ID" value="QOX63268.1"/>
    <property type="molecule type" value="Genomic_DNA"/>
</dbReference>
<gene>
    <name evidence="1" type="primary">namA</name>
    <name evidence="1" type="ORF">FRZ06_07865</name>
</gene>
<keyword evidence="1" id="KW-0560">Oxidoreductase</keyword>
<evidence type="ECO:0000313" key="1">
    <source>
        <dbReference type="EMBL" id="QOX63268.1"/>
    </source>
</evidence>
<evidence type="ECO:0000313" key="2">
    <source>
        <dbReference type="Proteomes" id="UP000594014"/>
    </source>
</evidence>
<name>A0ACD1AA97_9FIRM</name>
<organism evidence="1 2">
    <name type="scientific">Anoxybacterium hadale</name>
    <dbReference type="NCBI Taxonomy" id="3408580"/>
    <lineage>
        <taxon>Bacteria</taxon>
        <taxon>Bacillati</taxon>
        <taxon>Bacillota</taxon>
        <taxon>Clostridia</taxon>
        <taxon>Peptostreptococcales</taxon>
        <taxon>Anaerovoracaceae</taxon>
        <taxon>Anoxybacterium</taxon>
    </lineage>
</organism>
<accession>A0ACD1AA97</accession>
<keyword evidence="2" id="KW-1185">Reference proteome</keyword>
<dbReference type="EC" id="1.6.99.1" evidence="1"/>